<dbReference type="Pfam" id="PF00155">
    <property type="entry name" value="Aminotran_1_2"/>
    <property type="match status" value="1"/>
</dbReference>
<dbReference type="Proteomes" id="UP000094291">
    <property type="component" value="Unassembled WGS sequence"/>
</dbReference>
<dbReference type="GO" id="GO:0030170">
    <property type="term" value="F:pyridoxal phosphate binding"/>
    <property type="evidence" value="ECO:0007669"/>
    <property type="project" value="InterPro"/>
</dbReference>
<gene>
    <name evidence="9" type="ORF">BFW38_11490</name>
</gene>
<dbReference type="SUPFAM" id="SSF53383">
    <property type="entry name" value="PLP-dependent transferases"/>
    <property type="match status" value="1"/>
</dbReference>
<dbReference type="InterPro" id="IPR015421">
    <property type="entry name" value="PyrdxlP-dep_Trfase_major"/>
</dbReference>
<dbReference type="InterPro" id="IPR000796">
    <property type="entry name" value="Asp_trans"/>
</dbReference>
<dbReference type="InterPro" id="IPR004838">
    <property type="entry name" value="NHTrfase_class1_PyrdxlP-BS"/>
</dbReference>
<dbReference type="GO" id="GO:0033585">
    <property type="term" value="P:L-phenylalanine biosynthetic process from chorismate via phenylpyruvate"/>
    <property type="evidence" value="ECO:0007669"/>
    <property type="project" value="TreeGrafter"/>
</dbReference>
<comment type="subunit">
    <text evidence="3">Homodimer.</text>
</comment>
<evidence type="ECO:0000256" key="3">
    <source>
        <dbReference type="ARBA" id="ARBA00011738"/>
    </source>
</evidence>
<protein>
    <recommendedName>
        <fullName evidence="7">Aminotransferase</fullName>
        <ecNumber evidence="7">2.6.1.-</ecNumber>
    </recommendedName>
</protein>
<evidence type="ECO:0000313" key="9">
    <source>
        <dbReference type="EMBL" id="ODC04063.1"/>
    </source>
</evidence>
<feature type="domain" description="Aminotransferase class I/classII large" evidence="8">
    <location>
        <begin position="27"/>
        <end position="392"/>
    </location>
</feature>
<dbReference type="FunFam" id="3.90.1150.10:FF:000001">
    <property type="entry name" value="Aspartate aminotransferase"/>
    <property type="match status" value="1"/>
</dbReference>
<evidence type="ECO:0000256" key="5">
    <source>
        <dbReference type="ARBA" id="ARBA00022679"/>
    </source>
</evidence>
<accession>A0A1E2VAW5</accession>
<dbReference type="CDD" id="cd00609">
    <property type="entry name" value="AAT_like"/>
    <property type="match status" value="1"/>
</dbReference>
<evidence type="ECO:0000256" key="6">
    <source>
        <dbReference type="ARBA" id="ARBA00022898"/>
    </source>
</evidence>
<dbReference type="PANTHER" id="PTHR11879:SF37">
    <property type="entry name" value="AROMATIC-AMINO-ACID AMINOTRANSFERASE"/>
    <property type="match status" value="1"/>
</dbReference>
<evidence type="ECO:0000313" key="10">
    <source>
        <dbReference type="Proteomes" id="UP000094291"/>
    </source>
</evidence>
<keyword evidence="6" id="KW-0663">Pyridoxal phosphate</keyword>
<keyword evidence="5 7" id="KW-0808">Transferase</keyword>
<dbReference type="FunFam" id="3.40.640.10:FF:000015">
    <property type="entry name" value="Aspartate aminotransferase"/>
    <property type="match status" value="1"/>
</dbReference>
<dbReference type="OrthoDB" id="9766445at2"/>
<name>A0A1E2VAW5_9GAMM</name>
<evidence type="ECO:0000256" key="7">
    <source>
        <dbReference type="RuleBase" id="RU000481"/>
    </source>
</evidence>
<evidence type="ECO:0000256" key="1">
    <source>
        <dbReference type="ARBA" id="ARBA00001933"/>
    </source>
</evidence>
<dbReference type="AlphaFoldDB" id="A0A1E2VAW5"/>
<dbReference type="GO" id="GO:0005829">
    <property type="term" value="C:cytosol"/>
    <property type="evidence" value="ECO:0007669"/>
    <property type="project" value="TreeGrafter"/>
</dbReference>
<proteinExistence type="inferred from homology"/>
<keyword evidence="4 7" id="KW-0032">Aminotransferase</keyword>
<dbReference type="Gene3D" id="3.90.1150.10">
    <property type="entry name" value="Aspartate Aminotransferase, domain 1"/>
    <property type="match status" value="1"/>
</dbReference>
<sequence length="397" mass="43733">MFKHVPPYAGDPILSLVESYKQDPREQKVNLSIGVYYDEQGLVPIPAALREVQQAFKPSTEGELYLPMEGYAPYRKAVQHLIFGADSPALADERIATIQSLGGSGALMIGADFLKHYFPQSEVWVSTPTWENHIAIFQGAGFKTHAYPYFDPETGGVDLEAMLNSLKQLPAQSIVLLHPCCHNPTGADLTPAQWDQVLDVIEAGELIAFMDMAYQGLGDSMEADTYAIRALTARGYPFLLSNSFSKVFSLYAERVGALSIICSNAETAERVLGQLKATVRRNYSSPAKHGARLVSEVLNDARLNAQWQTEVAEMRQRLVSMREQLVSALSSALPDQDFSYMTQQKGMFSYTGLSPAQVVRLRDEHGVYLIDSGRMCVAGLNQRNIETVAQAIAKVSA</sequence>
<dbReference type="Gene3D" id="3.40.640.10">
    <property type="entry name" value="Type I PLP-dependent aspartate aminotransferase-like (Major domain)"/>
    <property type="match status" value="1"/>
</dbReference>
<dbReference type="RefSeq" id="WP_068998855.1">
    <property type="nucleotide sequence ID" value="NZ_MDTQ01000001.1"/>
</dbReference>
<keyword evidence="10" id="KW-1185">Reference proteome</keyword>
<dbReference type="STRING" id="197479.BFW38_11490"/>
<evidence type="ECO:0000256" key="2">
    <source>
        <dbReference type="ARBA" id="ARBA00007441"/>
    </source>
</evidence>
<dbReference type="PRINTS" id="PR00799">
    <property type="entry name" value="TRANSAMINASE"/>
</dbReference>
<dbReference type="EMBL" id="MDTQ01000001">
    <property type="protein sequence ID" value="ODC04063.1"/>
    <property type="molecule type" value="Genomic_DNA"/>
</dbReference>
<dbReference type="PROSITE" id="PS00105">
    <property type="entry name" value="AA_TRANSFER_CLASS_1"/>
    <property type="match status" value="1"/>
</dbReference>
<dbReference type="NCBIfam" id="NF006719">
    <property type="entry name" value="PRK09257.1"/>
    <property type="match status" value="1"/>
</dbReference>
<organism evidence="9 10">
    <name type="scientific">Terasakiispira papahanaumokuakeensis</name>
    <dbReference type="NCBI Taxonomy" id="197479"/>
    <lineage>
        <taxon>Bacteria</taxon>
        <taxon>Pseudomonadati</taxon>
        <taxon>Pseudomonadota</taxon>
        <taxon>Gammaproteobacteria</taxon>
        <taxon>Oceanospirillales</taxon>
        <taxon>Terasakiispira</taxon>
    </lineage>
</organism>
<dbReference type="GO" id="GO:0004838">
    <property type="term" value="F:L-tyrosine-2-oxoglutarate transaminase activity"/>
    <property type="evidence" value="ECO:0007669"/>
    <property type="project" value="TreeGrafter"/>
</dbReference>
<evidence type="ECO:0000259" key="8">
    <source>
        <dbReference type="Pfam" id="PF00155"/>
    </source>
</evidence>
<dbReference type="EC" id="2.6.1.-" evidence="7"/>
<dbReference type="InterPro" id="IPR004839">
    <property type="entry name" value="Aminotransferase_I/II_large"/>
</dbReference>
<comment type="caution">
    <text evidence="9">The sequence shown here is derived from an EMBL/GenBank/DDBJ whole genome shotgun (WGS) entry which is preliminary data.</text>
</comment>
<comment type="cofactor">
    <cofactor evidence="1 7">
        <name>pyridoxal 5'-phosphate</name>
        <dbReference type="ChEBI" id="CHEBI:597326"/>
    </cofactor>
</comment>
<reference evidence="9 10" key="1">
    <citation type="submission" date="2016-08" db="EMBL/GenBank/DDBJ databases">
        <authorList>
            <person name="Seilhamer J.J."/>
        </authorList>
    </citation>
    <scope>NUCLEOTIDE SEQUENCE [LARGE SCALE GENOMIC DNA]</scope>
    <source>
        <strain evidence="9 10">PH27A</strain>
    </source>
</reference>
<dbReference type="GO" id="GO:0042802">
    <property type="term" value="F:identical protein binding"/>
    <property type="evidence" value="ECO:0007669"/>
    <property type="project" value="TreeGrafter"/>
</dbReference>
<dbReference type="InterPro" id="IPR015422">
    <property type="entry name" value="PyrdxlP-dep_Trfase_small"/>
</dbReference>
<dbReference type="InterPro" id="IPR015424">
    <property type="entry name" value="PyrdxlP-dep_Trfase"/>
</dbReference>
<evidence type="ECO:0000256" key="4">
    <source>
        <dbReference type="ARBA" id="ARBA00022576"/>
    </source>
</evidence>
<comment type="similarity">
    <text evidence="2 7">Belongs to the class-I pyridoxal-phosphate-dependent aminotransferase family.</text>
</comment>
<dbReference type="PANTHER" id="PTHR11879">
    <property type="entry name" value="ASPARTATE AMINOTRANSFERASE"/>
    <property type="match status" value="1"/>
</dbReference>